<dbReference type="AlphaFoldDB" id="A0AA49GDI8"/>
<dbReference type="Proteomes" id="UP001232019">
    <property type="component" value="Chromosome"/>
</dbReference>
<dbReference type="RefSeq" id="WP_322347322.1">
    <property type="nucleotide sequence ID" value="NZ_CP129968.2"/>
</dbReference>
<keyword evidence="1" id="KW-1133">Transmembrane helix</keyword>
<sequence>MVKRLLIFTLLTLVLAVVILFAQNWYLSSQNEVLSYSLEAMYIFHFISFIVIAGSVELLSKKLPDQVGYFYLASVFIKIGLFVLIFKNTLFSEEELNFPERISIIIPFFMFLVMEAIYSGRLMNTNDKA</sequence>
<evidence type="ECO:0000256" key="1">
    <source>
        <dbReference type="SAM" id="Phobius"/>
    </source>
</evidence>
<evidence type="ECO:0000313" key="2">
    <source>
        <dbReference type="EMBL" id="WKK78827.2"/>
    </source>
</evidence>
<dbReference type="Pfam" id="PF19665">
    <property type="entry name" value="DUF6168"/>
    <property type="match status" value="1"/>
</dbReference>
<name>A0AA49GDI8_9BACT</name>
<gene>
    <name evidence="2" type="ORF">QYS47_14770</name>
</gene>
<reference evidence="2" key="1">
    <citation type="submission" date="2023-08" db="EMBL/GenBank/DDBJ databases">
        <title>Comparative genomics and taxonomic characterization of three novel marine species of genus Marivirga.</title>
        <authorList>
            <person name="Muhammad N."/>
            <person name="Kim S.-G."/>
        </authorList>
    </citation>
    <scope>NUCLEOTIDE SEQUENCE</scope>
    <source>
        <strain evidence="2">BKB1-2</strain>
    </source>
</reference>
<feature type="transmembrane region" description="Helical" evidence="1">
    <location>
        <begin position="98"/>
        <end position="118"/>
    </location>
</feature>
<feature type="transmembrane region" description="Helical" evidence="1">
    <location>
        <begin position="67"/>
        <end position="86"/>
    </location>
</feature>
<dbReference type="KEGG" id="marp:QYS47_14770"/>
<feature type="transmembrane region" description="Helical" evidence="1">
    <location>
        <begin position="41"/>
        <end position="60"/>
    </location>
</feature>
<keyword evidence="1" id="KW-0472">Membrane</keyword>
<keyword evidence="1" id="KW-0812">Transmembrane</keyword>
<protein>
    <submittedName>
        <fullName evidence="2">DUF6168 family protein</fullName>
    </submittedName>
</protein>
<dbReference type="InterPro" id="IPR046166">
    <property type="entry name" value="DUF6168"/>
</dbReference>
<proteinExistence type="predicted"/>
<organism evidence="2">
    <name type="scientific">Marivirga arenosa</name>
    <dbReference type="NCBI Taxonomy" id="3059076"/>
    <lineage>
        <taxon>Bacteria</taxon>
        <taxon>Pseudomonadati</taxon>
        <taxon>Bacteroidota</taxon>
        <taxon>Cytophagia</taxon>
        <taxon>Cytophagales</taxon>
        <taxon>Marivirgaceae</taxon>
        <taxon>Marivirga</taxon>
    </lineage>
</organism>
<dbReference type="EMBL" id="CP129968">
    <property type="protein sequence ID" value="WKK78827.2"/>
    <property type="molecule type" value="Genomic_DNA"/>
</dbReference>
<accession>A0AA49GDI8</accession>